<dbReference type="GO" id="GO:0012505">
    <property type="term" value="C:endomembrane system"/>
    <property type="evidence" value="ECO:0007669"/>
    <property type="project" value="UniProtKB-SubCell"/>
</dbReference>
<dbReference type="Gene3D" id="1.20.1250.20">
    <property type="entry name" value="MFS general substrate transporter like domains"/>
    <property type="match status" value="2"/>
</dbReference>
<gene>
    <name evidence="9" type="ORF">SBA5_200037</name>
</gene>
<feature type="domain" description="Major facilitator superfamily (MFS) profile" evidence="8">
    <location>
        <begin position="2"/>
        <end position="377"/>
    </location>
</feature>
<evidence type="ECO:0000313" key="10">
    <source>
        <dbReference type="Proteomes" id="UP000239735"/>
    </source>
</evidence>
<dbReference type="Pfam" id="PF07690">
    <property type="entry name" value="MFS_1"/>
    <property type="match status" value="1"/>
</dbReference>
<feature type="transmembrane region" description="Helical" evidence="7">
    <location>
        <begin position="262"/>
        <end position="280"/>
    </location>
</feature>
<keyword evidence="5 7" id="KW-1133">Transmembrane helix</keyword>
<dbReference type="SUPFAM" id="SSF103473">
    <property type="entry name" value="MFS general substrate transporter"/>
    <property type="match status" value="1"/>
</dbReference>
<keyword evidence="6 7" id="KW-0472">Membrane</keyword>
<dbReference type="InterPro" id="IPR051788">
    <property type="entry name" value="MFS_Transporter"/>
</dbReference>
<evidence type="ECO:0000259" key="8">
    <source>
        <dbReference type="PROSITE" id="PS50850"/>
    </source>
</evidence>
<evidence type="ECO:0000256" key="6">
    <source>
        <dbReference type="ARBA" id="ARBA00023136"/>
    </source>
</evidence>
<feature type="transmembrane region" description="Helical" evidence="7">
    <location>
        <begin position="321"/>
        <end position="343"/>
    </location>
</feature>
<evidence type="ECO:0000256" key="7">
    <source>
        <dbReference type="SAM" id="Phobius"/>
    </source>
</evidence>
<dbReference type="PANTHER" id="PTHR23514:SF3">
    <property type="entry name" value="BYPASS OF STOP CODON PROTEIN 6"/>
    <property type="match status" value="1"/>
</dbReference>
<dbReference type="InterPro" id="IPR036259">
    <property type="entry name" value="MFS_trans_sf"/>
</dbReference>
<accession>A0A2N9L809</accession>
<dbReference type="AlphaFoldDB" id="A0A2N9L809"/>
<evidence type="ECO:0000256" key="4">
    <source>
        <dbReference type="ARBA" id="ARBA00022692"/>
    </source>
</evidence>
<dbReference type="PANTHER" id="PTHR23514">
    <property type="entry name" value="BYPASS OF STOP CODON PROTEIN 6"/>
    <property type="match status" value="1"/>
</dbReference>
<evidence type="ECO:0000256" key="1">
    <source>
        <dbReference type="ARBA" id="ARBA00004127"/>
    </source>
</evidence>
<comment type="similarity">
    <text evidence="2">Belongs to the major facilitator superfamily.</text>
</comment>
<proteinExistence type="inferred from homology"/>
<name>A0A2N9L809_9BACT</name>
<evidence type="ECO:0000256" key="5">
    <source>
        <dbReference type="ARBA" id="ARBA00022989"/>
    </source>
</evidence>
<dbReference type="InterPro" id="IPR020846">
    <property type="entry name" value="MFS_dom"/>
</dbReference>
<sequence length="377" mass="39446">MLIFAAIVAIFVYGMIAAMLGTILPDLSDRFHLTPAQNGTIAFAQALGLIIASVGVGPLLDTEGKKVGLILGLAFIAVALFALPRSQGFRRILVLLFLLGVGGGIVVTGANALVSDVSEAHRGTALNLVNLFFGLGGLTTPFLSANLFARNWVRLCYTIASLTVVTLAIQAVTKMPAPTSAARFVLGDAAPVLGRPLLFMLGLFLFLYVSCEVGMWNWLPRHLIAQGVPESRALNILSLGFALGLLIGRVGVSPILIRVQPITVTLAASIAMAVTTFFVLQTTRPSTAFALVFIAGLSMAPVFPTTLAIVGDAFPRMTGTAIGFVITCGWIGLAVSSRIIGAIAGGDPLRLKKALLVIPISSVLMVGLNLTILSALR</sequence>
<feature type="transmembrane region" description="Helical" evidence="7">
    <location>
        <begin position="92"/>
        <end position="114"/>
    </location>
</feature>
<feature type="transmembrane region" description="Helical" evidence="7">
    <location>
        <begin position="236"/>
        <end position="256"/>
    </location>
</feature>
<feature type="transmembrane region" description="Helical" evidence="7">
    <location>
        <begin position="126"/>
        <end position="148"/>
    </location>
</feature>
<dbReference type="GO" id="GO:0022857">
    <property type="term" value="F:transmembrane transporter activity"/>
    <property type="evidence" value="ECO:0007669"/>
    <property type="project" value="InterPro"/>
</dbReference>
<dbReference type="InterPro" id="IPR011701">
    <property type="entry name" value="MFS"/>
</dbReference>
<reference evidence="10" key="1">
    <citation type="submission" date="2018-02" db="EMBL/GenBank/DDBJ databases">
        <authorList>
            <person name="Hausmann B."/>
        </authorList>
    </citation>
    <scope>NUCLEOTIDE SEQUENCE [LARGE SCALE GENOMIC DNA]</scope>
    <source>
        <strain evidence="10">Peat soil MAG SbA5</strain>
    </source>
</reference>
<feature type="transmembrane region" description="Helical" evidence="7">
    <location>
        <begin position="355"/>
        <end position="376"/>
    </location>
</feature>
<feature type="transmembrane region" description="Helical" evidence="7">
    <location>
        <begin position="6"/>
        <end position="27"/>
    </location>
</feature>
<organism evidence="9 10">
    <name type="scientific">Candidatus Sulfuritelmatomonas gaucii</name>
    <dbReference type="NCBI Taxonomy" id="2043161"/>
    <lineage>
        <taxon>Bacteria</taxon>
        <taxon>Pseudomonadati</taxon>
        <taxon>Acidobacteriota</taxon>
        <taxon>Terriglobia</taxon>
        <taxon>Terriglobales</taxon>
        <taxon>Acidobacteriaceae</taxon>
        <taxon>Candidatus Sulfuritelmatomonas</taxon>
    </lineage>
</organism>
<feature type="transmembrane region" description="Helical" evidence="7">
    <location>
        <begin position="155"/>
        <end position="173"/>
    </location>
</feature>
<evidence type="ECO:0000256" key="3">
    <source>
        <dbReference type="ARBA" id="ARBA00022448"/>
    </source>
</evidence>
<feature type="transmembrane region" description="Helical" evidence="7">
    <location>
        <begin position="66"/>
        <end position="83"/>
    </location>
</feature>
<keyword evidence="3" id="KW-0813">Transport</keyword>
<protein>
    <submittedName>
        <fullName evidence="9">Major facilitator superfamily MFS_1</fullName>
    </submittedName>
</protein>
<feature type="transmembrane region" description="Helical" evidence="7">
    <location>
        <begin position="287"/>
        <end position="309"/>
    </location>
</feature>
<keyword evidence="4 7" id="KW-0812">Transmembrane</keyword>
<dbReference type="PROSITE" id="PS50850">
    <property type="entry name" value="MFS"/>
    <property type="match status" value="1"/>
</dbReference>
<dbReference type="GO" id="GO:0016020">
    <property type="term" value="C:membrane"/>
    <property type="evidence" value="ECO:0007669"/>
    <property type="project" value="TreeGrafter"/>
</dbReference>
<comment type="subcellular location">
    <subcellularLocation>
        <location evidence="1">Endomembrane system</location>
        <topology evidence="1">Multi-pass membrane protein</topology>
    </subcellularLocation>
</comment>
<evidence type="ECO:0000256" key="2">
    <source>
        <dbReference type="ARBA" id="ARBA00008335"/>
    </source>
</evidence>
<evidence type="ECO:0000313" key="9">
    <source>
        <dbReference type="EMBL" id="SPE19125.1"/>
    </source>
</evidence>
<dbReference type="EMBL" id="OKRB01000076">
    <property type="protein sequence ID" value="SPE19125.1"/>
    <property type="molecule type" value="Genomic_DNA"/>
</dbReference>
<feature type="transmembrane region" description="Helical" evidence="7">
    <location>
        <begin position="193"/>
        <end position="215"/>
    </location>
</feature>
<dbReference type="Proteomes" id="UP000239735">
    <property type="component" value="Unassembled WGS sequence"/>
</dbReference>